<dbReference type="EMBL" id="JAGQDE010000002">
    <property type="protein sequence ID" value="MBQ0957959.1"/>
    <property type="molecule type" value="Genomic_DNA"/>
</dbReference>
<dbReference type="Proteomes" id="UP000678374">
    <property type="component" value="Unassembled WGS sequence"/>
</dbReference>
<sequence>MSVRLQPLLQLDLPLAQLDERYREQVGWADAFRINRDARLLLLGVELALQGGGLTEPALRDAALVMGVSLASVESYRSFELGLRAGQLAPLAYSNALPSIPLACVAMRWRTQGPTYTLCGRADVGLAAVAAGRQLLLAGRAPSAIVGSWRLAEPAAVGDRRAGRARLSLVRLDAAPEARRTT</sequence>
<reference evidence="2" key="1">
    <citation type="submission" date="2021-04" db="EMBL/GenBank/DDBJ databases">
        <title>The genome sequence of Ideonella sp. 4Y11.</title>
        <authorList>
            <person name="Liu Y."/>
        </authorList>
    </citation>
    <scope>NUCLEOTIDE SEQUENCE</scope>
    <source>
        <strain evidence="2">4Y11</strain>
    </source>
</reference>
<protein>
    <recommendedName>
        <fullName evidence="1">Beta-ketoacyl synthase-like N-terminal domain-containing protein</fullName>
    </recommendedName>
</protein>
<accession>A0A941BJX2</accession>
<dbReference type="RefSeq" id="WP_210800359.1">
    <property type="nucleotide sequence ID" value="NZ_JAGQDE010000002.1"/>
</dbReference>
<dbReference type="InterPro" id="IPR016039">
    <property type="entry name" value="Thiolase-like"/>
</dbReference>
<feature type="domain" description="Beta-ketoacyl synthase-like N-terminal" evidence="1">
    <location>
        <begin position="31"/>
        <end position="151"/>
    </location>
</feature>
<dbReference type="Pfam" id="PF00109">
    <property type="entry name" value="ketoacyl-synt"/>
    <property type="match status" value="1"/>
</dbReference>
<name>A0A941BJX2_9BURK</name>
<keyword evidence="3" id="KW-1185">Reference proteome</keyword>
<dbReference type="AlphaFoldDB" id="A0A941BJX2"/>
<comment type="caution">
    <text evidence="2">The sequence shown here is derived from an EMBL/GenBank/DDBJ whole genome shotgun (WGS) entry which is preliminary data.</text>
</comment>
<dbReference type="InterPro" id="IPR014030">
    <property type="entry name" value="Ketoacyl_synth_N"/>
</dbReference>
<gene>
    <name evidence="2" type="ORF">KAK06_03210</name>
</gene>
<evidence type="ECO:0000313" key="3">
    <source>
        <dbReference type="Proteomes" id="UP000678374"/>
    </source>
</evidence>
<proteinExistence type="predicted"/>
<dbReference type="Gene3D" id="3.40.47.10">
    <property type="match status" value="1"/>
</dbReference>
<evidence type="ECO:0000313" key="2">
    <source>
        <dbReference type="EMBL" id="MBQ0957959.1"/>
    </source>
</evidence>
<dbReference type="GO" id="GO:0016746">
    <property type="term" value="F:acyltransferase activity"/>
    <property type="evidence" value="ECO:0007669"/>
    <property type="project" value="InterPro"/>
</dbReference>
<dbReference type="SUPFAM" id="SSF53901">
    <property type="entry name" value="Thiolase-like"/>
    <property type="match status" value="1"/>
</dbReference>
<evidence type="ECO:0000259" key="1">
    <source>
        <dbReference type="Pfam" id="PF00109"/>
    </source>
</evidence>
<organism evidence="2 3">
    <name type="scientific">Ideonella aquatica</name>
    <dbReference type="NCBI Taxonomy" id="2824119"/>
    <lineage>
        <taxon>Bacteria</taxon>
        <taxon>Pseudomonadati</taxon>
        <taxon>Pseudomonadota</taxon>
        <taxon>Betaproteobacteria</taxon>
        <taxon>Burkholderiales</taxon>
        <taxon>Sphaerotilaceae</taxon>
        <taxon>Ideonella</taxon>
    </lineage>
</organism>